<protein>
    <recommendedName>
        <fullName evidence="4">peroxidase</fullName>
        <ecNumber evidence="4">1.11.1.7</ecNumber>
    </recommendedName>
</protein>
<feature type="disulfide bond" evidence="20">
    <location>
        <begin position="399"/>
        <end position="404"/>
    </location>
</feature>
<evidence type="ECO:0000256" key="14">
    <source>
        <dbReference type="ARBA" id="ARBA00023180"/>
    </source>
</evidence>
<evidence type="ECO:0000256" key="19">
    <source>
        <dbReference type="PIRSR" id="PIRSR600823-4"/>
    </source>
</evidence>
<evidence type="ECO:0000256" key="6">
    <source>
        <dbReference type="ARBA" id="ARBA00022559"/>
    </source>
</evidence>
<evidence type="ECO:0000256" key="10">
    <source>
        <dbReference type="ARBA" id="ARBA00022837"/>
    </source>
</evidence>
<comment type="cofactor">
    <cofactor evidence="18">
        <name>heme b</name>
        <dbReference type="ChEBI" id="CHEBI:60344"/>
    </cofactor>
    <text evidence="18">Binds 1 heme b (iron(II)-protoporphyrin IX) group per subunit.</text>
</comment>
<dbReference type="InterPro" id="IPR019794">
    <property type="entry name" value="Peroxidases_AS"/>
</dbReference>
<evidence type="ECO:0000256" key="5">
    <source>
        <dbReference type="ARBA" id="ARBA00022525"/>
    </source>
</evidence>
<keyword evidence="10 18" id="KW-0106">Calcium</keyword>
<dbReference type="PANTHER" id="PTHR31388:SF264">
    <property type="entry name" value="PEROXIDASE 59"/>
    <property type="match status" value="1"/>
</dbReference>
<feature type="binding site" evidence="18">
    <location>
        <position position="577"/>
    </location>
    <ligand>
        <name>Ca(2+)</name>
        <dbReference type="ChEBI" id="CHEBI:29108"/>
        <label>2</label>
    </ligand>
</feature>
<comment type="function">
    <text evidence="2">Removal of H(2)O(2), oxidation of toxic reductants, biosynthesis and degradation of lignin, suberization, auxin catabolism, response to environmental stresses such as wounding, pathogen attack and oxidative stress. These functions might be dependent on each isozyme/isoform in each plant tissue.</text>
</comment>
<sequence>MHSKAKAWSLLLLLILVFGAFVEGSHGSKLSQNYYKSTCPQVLSIVKAKTESILKKKPRMGASLLRLHFHDCFVNGCDGSILLDDDLTFIGEKTALANNNSARGFEFVDDIKAEVEKTCPGVVSCADILAIAARDSTVVLGGPSWKVKLGRRDSITASRADANKFIPAPSFTLSALKSNFHAQGLSLKDLVALSGAHTIGLARCTTFRAHIYNDSNIDPSFAKSLQHKCPRTGKDNIHRRLDLRTPISFDNFYFRNLLKKKGLLRSDQELFNGKSADSLVKKTSTIAAVEHLVNLSETVETYSYFHDLLKDAFNSRPHFISNMIGNKFALTNMALFRSLLLIILIVAVSSCQANAKLWPNYYSSTCPQALSIVKAEVAAAIKNETRIGASLLRLHFHDCFVNGCDGSVLLDDNSTFIGEKTAVPNNNSARGFNVVDNIKARLEKACPGVVSCADILAIAARDSVVRLGGPSWKVRLGRRDSTSASRSAANASIPPPTSNLSALISSFSAQGLSIKNLVALSGAHTIGLARCTSFRSHIYNDSNIDPSFANSLRRICPRSGNDSVLAPLDRRTPTSFDNLYYKNLLDKKGLLHSDQEIFNGSSLTDGLVKMYAADTSLLFKEFAKSMIKMGNIKPLTGNAGEIRINCRKAN</sequence>
<dbReference type="Gene3D" id="1.10.420.10">
    <property type="entry name" value="Peroxidase, domain 2"/>
    <property type="match status" value="2"/>
</dbReference>
<comment type="similarity">
    <text evidence="21">Belongs to the peroxidase family.</text>
</comment>
<dbReference type="PANTHER" id="PTHR31388">
    <property type="entry name" value="PEROXIDASE 72-RELATED"/>
    <property type="match status" value="1"/>
</dbReference>
<keyword evidence="25" id="KW-1185">Reference proteome</keyword>
<feature type="binding site" evidence="18">
    <location>
        <position position="405"/>
    </location>
    <ligand>
        <name>Ca(2+)</name>
        <dbReference type="ChEBI" id="CHEBI:29108"/>
        <label>1</label>
    </ligand>
</feature>
<feature type="disulfide bond" evidence="20">
    <location>
        <begin position="531"/>
        <end position="556"/>
    </location>
</feature>
<dbReference type="PROSITE" id="PS00436">
    <property type="entry name" value="PEROXIDASE_2"/>
    <property type="match status" value="2"/>
</dbReference>
<dbReference type="PRINTS" id="PR00461">
    <property type="entry name" value="PLPEROXIDASE"/>
</dbReference>
<dbReference type="PRINTS" id="PR00458">
    <property type="entry name" value="PEROXIDASE"/>
</dbReference>
<keyword evidence="14" id="KW-0325">Glycoprotein</keyword>
<feature type="binding site" evidence="18">
    <location>
        <position position="419"/>
    </location>
    <ligand>
        <name>Ca(2+)</name>
        <dbReference type="ChEBI" id="CHEBI:29108"/>
        <label>1</label>
    </ligand>
</feature>
<evidence type="ECO:0000256" key="17">
    <source>
        <dbReference type="PIRSR" id="PIRSR600823-2"/>
    </source>
</evidence>
<feature type="active site" description="Proton acceptor" evidence="16">
    <location>
        <position position="397"/>
    </location>
</feature>
<feature type="disulfide bond" evidence="20">
    <location>
        <begin position="452"/>
        <end position="646"/>
    </location>
</feature>
<evidence type="ECO:0000256" key="8">
    <source>
        <dbReference type="ARBA" id="ARBA00022723"/>
    </source>
</evidence>
<evidence type="ECO:0000256" key="1">
    <source>
        <dbReference type="ARBA" id="ARBA00000189"/>
    </source>
</evidence>
<feature type="binding site" evidence="18">
    <location>
        <position position="401"/>
    </location>
    <ligand>
        <name>Ca(2+)</name>
        <dbReference type="ChEBI" id="CHEBI:29108"/>
        <label>1</label>
    </ligand>
</feature>
<evidence type="ECO:0000256" key="21">
    <source>
        <dbReference type="RuleBase" id="RU004241"/>
    </source>
</evidence>
<evidence type="ECO:0000256" key="22">
    <source>
        <dbReference type="SAM" id="SignalP"/>
    </source>
</evidence>
<keyword evidence="5" id="KW-0964">Secreted</keyword>
<evidence type="ECO:0000256" key="7">
    <source>
        <dbReference type="ARBA" id="ARBA00022617"/>
    </source>
</evidence>
<dbReference type="GO" id="GO:0046872">
    <property type="term" value="F:metal ion binding"/>
    <property type="evidence" value="ECO:0007669"/>
    <property type="project" value="UniProtKB-KW"/>
</dbReference>
<dbReference type="FunFam" id="1.10.520.10:FF:000001">
    <property type="entry name" value="Peroxidase"/>
    <property type="match status" value="1"/>
</dbReference>
<dbReference type="GO" id="GO:0140825">
    <property type="term" value="F:lactoperoxidase activity"/>
    <property type="evidence" value="ECO:0007669"/>
    <property type="project" value="UniProtKB-EC"/>
</dbReference>
<keyword evidence="11" id="KW-0560">Oxidoreductase</keyword>
<dbReference type="SUPFAM" id="SSF48113">
    <property type="entry name" value="Heme-dependent peroxidases"/>
    <property type="match status" value="2"/>
</dbReference>
<dbReference type="Proteomes" id="UP000593576">
    <property type="component" value="Unassembled WGS sequence"/>
</dbReference>
<dbReference type="InterPro" id="IPR033905">
    <property type="entry name" value="Secretory_peroxidase"/>
</dbReference>
<evidence type="ECO:0000259" key="23">
    <source>
        <dbReference type="PROSITE" id="PS50873"/>
    </source>
</evidence>
<dbReference type="GO" id="GO:0005576">
    <property type="term" value="C:extracellular region"/>
    <property type="evidence" value="ECO:0007669"/>
    <property type="project" value="UniProtKB-SubCell"/>
</dbReference>
<dbReference type="EMBL" id="JABFAF010000011">
    <property type="protein sequence ID" value="MBA0870280.1"/>
    <property type="molecule type" value="Genomic_DNA"/>
</dbReference>
<dbReference type="FunFam" id="1.10.420.10:FF:000001">
    <property type="entry name" value="Peroxidase"/>
    <property type="match status" value="1"/>
</dbReference>
<dbReference type="PROSITE" id="PS50873">
    <property type="entry name" value="PEROXIDASE_4"/>
    <property type="match status" value="2"/>
</dbReference>
<feature type="binding site" evidence="18">
    <location>
        <position position="525"/>
    </location>
    <ligand>
        <name>Ca(2+)</name>
        <dbReference type="ChEBI" id="CHEBI:29108"/>
        <label>2</label>
    </ligand>
</feature>
<dbReference type="GO" id="GO:0020037">
    <property type="term" value="F:heme binding"/>
    <property type="evidence" value="ECO:0007669"/>
    <property type="project" value="InterPro"/>
</dbReference>
<evidence type="ECO:0000256" key="20">
    <source>
        <dbReference type="PIRSR" id="PIRSR600823-5"/>
    </source>
</evidence>
<dbReference type="OrthoDB" id="2113341at2759"/>
<gene>
    <name evidence="24" type="ORF">Goshw_010300</name>
</gene>
<evidence type="ECO:0000256" key="12">
    <source>
        <dbReference type="ARBA" id="ARBA00023004"/>
    </source>
</evidence>
<dbReference type="Gene3D" id="1.10.520.10">
    <property type="match status" value="2"/>
</dbReference>
<dbReference type="EC" id="1.11.1.7" evidence="4"/>
<accession>A0A7J9MH29</accession>
<dbReference type="Pfam" id="PF00141">
    <property type="entry name" value="peroxidase"/>
    <property type="match status" value="2"/>
</dbReference>
<evidence type="ECO:0000256" key="2">
    <source>
        <dbReference type="ARBA" id="ARBA00002322"/>
    </source>
</evidence>
<evidence type="ECO:0000256" key="11">
    <source>
        <dbReference type="ARBA" id="ARBA00023002"/>
    </source>
</evidence>
<feature type="domain" description="Plant heme peroxidase family profile" evidence="23">
    <location>
        <begin position="356"/>
        <end position="650"/>
    </location>
</feature>
<keyword evidence="9 22" id="KW-0732">Signal</keyword>
<feature type="domain" description="Plant heme peroxidase family profile" evidence="23">
    <location>
        <begin position="29"/>
        <end position="313"/>
    </location>
</feature>
<comment type="subcellular location">
    <subcellularLocation>
        <location evidence="3">Secreted</location>
    </subcellularLocation>
</comment>
<feature type="binding site" evidence="18">
    <location>
        <position position="398"/>
    </location>
    <ligand>
        <name>Ca(2+)</name>
        <dbReference type="ChEBI" id="CHEBI:29108"/>
        <label>1</label>
    </ligand>
</feature>
<dbReference type="AlphaFoldDB" id="A0A7J9MH29"/>
<keyword evidence="7" id="KW-0349">Heme</keyword>
<comment type="catalytic activity">
    <reaction evidence="1">
        <text>2 a phenolic donor + H2O2 = 2 a phenolic radical donor + 2 H2O</text>
        <dbReference type="Rhea" id="RHEA:56136"/>
        <dbReference type="ChEBI" id="CHEBI:15377"/>
        <dbReference type="ChEBI" id="CHEBI:16240"/>
        <dbReference type="ChEBI" id="CHEBI:139520"/>
        <dbReference type="ChEBI" id="CHEBI:139521"/>
        <dbReference type="EC" id="1.11.1.7"/>
    </reaction>
</comment>
<dbReference type="GO" id="GO:0042744">
    <property type="term" value="P:hydrogen peroxide catabolic process"/>
    <property type="evidence" value="ECO:0007669"/>
    <property type="project" value="UniProtKB-KW"/>
</dbReference>
<comment type="cofactor">
    <cofactor evidence="18">
        <name>Ca(2+)</name>
        <dbReference type="ChEBI" id="CHEBI:29108"/>
    </cofactor>
    <text evidence="18">Binds 2 calcium ions per subunit.</text>
</comment>
<dbReference type="GO" id="GO:0006979">
    <property type="term" value="P:response to oxidative stress"/>
    <property type="evidence" value="ECO:0007669"/>
    <property type="project" value="InterPro"/>
</dbReference>
<evidence type="ECO:0000313" key="24">
    <source>
        <dbReference type="EMBL" id="MBA0870280.1"/>
    </source>
</evidence>
<proteinExistence type="inferred from homology"/>
<evidence type="ECO:0000256" key="13">
    <source>
        <dbReference type="ARBA" id="ARBA00023157"/>
    </source>
</evidence>
<dbReference type="InterPro" id="IPR000823">
    <property type="entry name" value="Peroxidase_pln"/>
</dbReference>
<keyword evidence="12 18" id="KW-0408">Iron</keyword>
<feature type="binding site" description="axial binding residue" evidence="18">
    <location>
        <position position="524"/>
    </location>
    <ligand>
        <name>heme b</name>
        <dbReference type="ChEBI" id="CHEBI:60344"/>
    </ligand>
    <ligandPart>
        <name>Fe</name>
        <dbReference type="ChEBI" id="CHEBI:18248"/>
    </ligandPart>
</feature>
<dbReference type="FunFam" id="1.10.520.10:FF:000006">
    <property type="entry name" value="Peroxidase"/>
    <property type="match status" value="1"/>
</dbReference>
<reference evidence="24 25" key="1">
    <citation type="journal article" date="2019" name="Genome Biol. Evol.">
        <title>Insights into the evolution of the New World diploid cottons (Gossypium, subgenus Houzingenia) based on genome sequencing.</title>
        <authorList>
            <person name="Grover C.E."/>
            <person name="Arick M.A. 2nd"/>
            <person name="Thrash A."/>
            <person name="Conover J.L."/>
            <person name="Sanders W.S."/>
            <person name="Peterson D.G."/>
            <person name="Frelichowski J.E."/>
            <person name="Scheffler J.A."/>
            <person name="Scheffler B.E."/>
            <person name="Wendel J.F."/>
        </authorList>
    </citation>
    <scope>NUCLEOTIDE SEQUENCE [LARGE SCALE GENOMIC DNA]</scope>
    <source>
        <strain evidence="24">1</strain>
        <tissue evidence="24">Leaf</tissue>
    </source>
</reference>
<keyword evidence="6" id="KW-0575">Peroxidase</keyword>
<dbReference type="FunFam" id="1.10.420.10:FF:000006">
    <property type="entry name" value="Peroxidase"/>
    <property type="match status" value="1"/>
</dbReference>
<feature type="binding site" evidence="18">
    <location>
        <position position="572"/>
    </location>
    <ligand>
        <name>Ca(2+)</name>
        <dbReference type="ChEBI" id="CHEBI:29108"/>
        <label>2</label>
    </ligand>
</feature>
<feature type="site" description="Transition state stabilizer" evidence="19">
    <location>
        <position position="393"/>
    </location>
</feature>
<keyword evidence="8 18" id="KW-0479">Metal-binding</keyword>
<feature type="binding site" evidence="17">
    <location>
        <position position="494"/>
    </location>
    <ligand>
        <name>substrate</name>
    </ligand>
</feature>
<feature type="binding site" evidence="18">
    <location>
        <position position="569"/>
    </location>
    <ligand>
        <name>Ca(2+)</name>
        <dbReference type="ChEBI" id="CHEBI:29108"/>
        <label>2</label>
    </ligand>
</feature>
<evidence type="ECO:0000256" key="18">
    <source>
        <dbReference type="PIRSR" id="PIRSR600823-3"/>
    </source>
</evidence>
<dbReference type="CDD" id="cd00693">
    <property type="entry name" value="secretory_peroxidase"/>
    <property type="match status" value="2"/>
</dbReference>
<feature type="binding site" evidence="18">
    <location>
        <position position="407"/>
    </location>
    <ligand>
        <name>Ca(2+)</name>
        <dbReference type="ChEBI" id="CHEBI:29108"/>
        <label>1</label>
    </ligand>
</feature>
<evidence type="ECO:0000256" key="16">
    <source>
        <dbReference type="PIRSR" id="PIRSR600823-1"/>
    </source>
</evidence>
<evidence type="ECO:0000256" key="3">
    <source>
        <dbReference type="ARBA" id="ARBA00004613"/>
    </source>
</evidence>
<keyword evidence="13 20" id="KW-1015">Disulfide bond</keyword>
<comment type="caution">
    <text evidence="24">The sequence shown here is derived from an EMBL/GenBank/DDBJ whole genome shotgun (WGS) entry which is preliminary data.</text>
</comment>
<dbReference type="InterPro" id="IPR010255">
    <property type="entry name" value="Haem_peroxidase_sf"/>
</dbReference>
<evidence type="ECO:0000256" key="9">
    <source>
        <dbReference type="ARBA" id="ARBA00022729"/>
    </source>
</evidence>
<dbReference type="InterPro" id="IPR002016">
    <property type="entry name" value="Haem_peroxidase"/>
</dbReference>
<feature type="chain" id="PRO_5029718165" description="peroxidase" evidence="22">
    <location>
        <begin position="28"/>
        <end position="650"/>
    </location>
</feature>
<feature type="disulfide bond" evidence="20">
    <location>
        <begin position="366"/>
        <end position="446"/>
    </location>
</feature>
<organism evidence="24 25">
    <name type="scientific">Gossypium schwendimanii</name>
    <name type="common">Cotton</name>
    <dbReference type="NCBI Taxonomy" id="34291"/>
    <lineage>
        <taxon>Eukaryota</taxon>
        <taxon>Viridiplantae</taxon>
        <taxon>Streptophyta</taxon>
        <taxon>Embryophyta</taxon>
        <taxon>Tracheophyta</taxon>
        <taxon>Spermatophyta</taxon>
        <taxon>Magnoliopsida</taxon>
        <taxon>eudicotyledons</taxon>
        <taxon>Gunneridae</taxon>
        <taxon>Pentapetalae</taxon>
        <taxon>rosids</taxon>
        <taxon>malvids</taxon>
        <taxon>Malvales</taxon>
        <taxon>Malvaceae</taxon>
        <taxon>Malvoideae</taxon>
        <taxon>Gossypium</taxon>
    </lineage>
</organism>
<evidence type="ECO:0000313" key="25">
    <source>
        <dbReference type="Proteomes" id="UP000593576"/>
    </source>
</evidence>
<feature type="binding site" evidence="18">
    <location>
        <position position="403"/>
    </location>
    <ligand>
        <name>Ca(2+)</name>
        <dbReference type="ChEBI" id="CHEBI:29108"/>
        <label>1</label>
    </ligand>
</feature>
<name>A0A7J9MH29_GOSSC</name>
<keyword evidence="15" id="KW-0376">Hydrogen peroxide</keyword>
<evidence type="ECO:0000256" key="4">
    <source>
        <dbReference type="ARBA" id="ARBA00012313"/>
    </source>
</evidence>
<feature type="signal peptide" evidence="22">
    <location>
        <begin position="1"/>
        <end position="27"/>
    </location>
</feature>
<evidence type="ECO:0000256" key="15">
    <source>
        <dbReference type="ARBA" id="ARBA00023324"/>
    </source>
</evidence>